<proteinExistence type="inferred from homology"/>
<dbReference type="GO" id="GO:0004637">
    <property type="term" value="F:phosphoribosylamine-glycine ligase activity"/>
    <property type="evidence" value="ECO:0007669"/>
    <property type="project" value="TreeGrafter"/>
</dbReference>
<evidence type="ECO:0000256" key="9">
    <source>
        <dbReference type="ARBA" id="ARBA00032931"/>
    </source>
</evidence>
<evidence type="ECO:0000259" key="12">
    <source>
        <dbReference type="Pfam" id="PF00586"/>
    </source>
</evidence>
<dbReference type="Gene3D" id="3.30.1330.10">
    <property type="entry name" value="PurM-like, N-terminal domain"/>
    <property type="match status" value="1"/>
</dbReference>
<dbReference type="SUPFAM" id="SSF56042">
    <property type="entry name" value="PurM C-terminal domain-like"/>
    <property type="match status" value="1"/>
</dbReference>
<dbReference type="Pfam" id="PF02769">
    <property type="entry name" value="AIRS_C"/>
    <property type="match status" value="1"/>
</dbReference>
<evidence type="ECO:0000313" key="15">
    <source>
        <dbReference type="Proteomes" id="UP000177878"/>
    </source>
</evidence>
<comment type="caution">
    <text evidence="14">The sequence shown here is derived from an EMBL/GenBank/DDBJ whole genome shotgun (WGS) entry which is preliminary data.</text>
</comment>
<sequence length="383" mass="42168">MKDTQNYYAEDGVPINAEDEFSRRCGALCRTTYVNSRFVKIIGIYGSGHRSPRGFQFVNIPEGCYVDFTADGCGAKPVIIDAVHTHKTAGTDLLAMLLADIDRWGGLALIVVDHLDLNTLVEVDSMPFNTYLDMMRGLCESATEQGVVVYSGETAQMTDCVGSDIPNSPTKFNWSGACIGLYDPKRIITGTSIEPGMVVMALREKGFRGNGWSAVRKAFRLQFGDEWWRNSDAKPWLQEAATPSTLYDRFLTTANGWHSPDFQQQIIMHCIAHISGGGIDLKFGKSILFKMGLSADLNNLWEPPEVMRQVVQWRGMSDGEAYKVFNGGQGALAVIDAADIEAFIKLAGQFNIEAKACGTITKESSPRVTINSKFNGEKVIFTP</sequence>
<dbReference type="Proteomes" id="UP000177878">
    <property type="component" value="Unassembled WGS sequence"/>
</dbReference>
<dbReference type="SUPFAM" id="SSF55326">
    <property type="entry name" value="PurM N-terminal domain-like"/>
    <property type="match status" value="1"/>
</dbReference>
<evidence type="ECO:0000256" key="5">
    <source>
        <dbReference type="ARBA" id="ARBA00022598"/>
    </source>
</evidence>
<comment type="catalytic activity">
    <reaction evidence="11">
        <text>2-formamido-N(1)-(5-O-phospho-beta-D-ribosyl)acetamidine + ATP = 5-amino-1-(5-phospho-beta-D-ribosyl)imidazole + ADP + phosphate + H(+)</text>
        <dbReference type="Rhea" id="RHEA:23032"/>
        <dbReference type="ChEBI" id="CHEBI:15378"/>
        <dbReference type="ChEBI" id="CHEBI:30616"/>
        <dbReference type="ChEBI" id="CHEBI:43474"/>
        <dbReference type="ChEBI" id="CHEBI:137981"/>
        <dbReference type="ChEBI" id="CHEBI:147287"/>
        <dbReference type="ChEBI" id="CHEBI:456216"/>
        <dbReference type="EC" id="6.3.3.1"/>
    </reaction>
</comment>
<evidence type="ECO:0000256" key="6">
    <source>
        <dbReference type="ARBA" id="ARBA00022741"/>
    </source>
</evidence>
<dbReference type="STRING" id="1797988.A3I35_04040"/>
<dbReference type="PANTHER" id="PTHR10520">
    <property type="entry name" value="TRIFUNCTIONAL PURINE BIOSYNTHETIC PROTEIN ADENOSINE-3-RELATED"/>
    <property type="match status" value="1"/>
</dbReference>
<dbReference type="InterPro" id="IPR004733">
    <property type="entry name" value="PurM_cligase"/>
</dbReference>
<dbReference type="PANTHER" id="PTHR10520:SF12">
    <property type="entry name" value="TRIFUNCTIONAL PURINE BIOSYNTHETIC PROTEIN ADENOSINE-3"/>
    <property type="match status" value="1"/>
</dbReference>
<keyword evidence="7" id="KW-0067">ATP-binding</keyword>
<dbReference type="AlphaFoldDB" id="A0A1F5RWA6"/>
<organism evidence="14 15">
    <name type="scientific">Candidatus Falkowbacteria bacterium RIFCSPLOWO2_02_FULL_45_15</name>
    <dbReference type="NCBI Taxonomy" id="1797988"/>
    <lineage>
        <taxon>Bacteria</taxon>
        <taxon>Candidatus Falkowiibacteriota</taxon>
    </lineage>
</organism>
<dbReference type="UniPathway" id="UPA00074">
    <property type="reaction ID" value="UER00129"/>
</dbReference>
<evidence type="ECO:0000256" key="7">
    <source>
        <dbReference type="ARBA" id="ARBA00022840"/>
    </source>
</evidence>
<dbReference type="InterPro" id="IPR010918">
    <property type="entry name" value="PurM-like_C_dom"/>
</dbReference>
<dbReference type="EMBL" id="MFFV01000050">
    <property type="protein sequence ID" value="OGF18678.1"/>
    <property type="molecule type" value="Genomic_DNA"/>
</dbReference>
<evidence type="ECO:0000256" key="11">
    <source>
        <dbReference type="ARBA" id="ARBA00049057"/>
    </source>
</evidence>
<gene>
    <name evidence="14" type="ORF">A3I35_04040</name>
</gene>
<dbReference type="GO" id="GO:0006189">
    <property type="term" value="P:'de novo' IMP biosynthetic process"/>
    <property type="evidence" value="ECO:0007669"/>
    <property type="project" value="UniProtKB-UniPathway"/>
</dbReference>
<evidence type="ECO:0000259" key="13">
    <source>
        <dbReference type="Pfam" id="PF02769"/>
    </source>
</evidence>
<comment type="similarity">
    <text evidence="2">Belongs to the AIR synthase family.</text>
</comment>
<comment type="pathway">
    <text evidence="1">Purine metabolism; IMP biosynthesis via de novo pathway; 5-amino-1-(5-phospho-D-ribosyl)imidazole from N(2)-formyl-N(1)-(5-phospho-D-ribosyl)glycinamide: step 2/2.</text>
</comment>
<keyword evidence="5" id="KW-0436">Ligase</keyword>
<dbReference type="Gene3D" id="3.90.650.10">
    <property type="entry name" value="PurM-like C-terminal domain"/>
    <property type="match status" value="1"/>
</dbReference>
<evidence type="ECO:0000313" key="14">
    <source>
        <dbReference type="EMBL" id="OGF18678.1"/>
    </source>
</evidence>
<evidence type="ECO:0000256" key="2">
    <source>
        <dbReference type="ARBA" id="ARBA00010280"/>
    </source>
</evidence>
<evidence type="ECO:0000256" key="1">
    <source>
        <dbReference type="ARBA" id="ARBA00004686"/>
    </source>
</evidence>
<dbReference type="InterPro" id="IPR036676">
    <property type="entry name" value="PurM-like_C_sf"/>
</dbReference>
<dbReference type="InterPro" id="IPR016188">
    <property type="entry name" value="PurM-like_N"/>
</dbReference>
<name>A0A1F5RWA6_9BACT</name>
<dbReference type="GO" id="GO:0046084">
    <property type="term" value="P:adenine biosynthetic process"/>
    <property type="evidence" value="ECO:0007669"/>
    <property type="project" value="TreeGrafter"/>
</dbReference>
<evidence type="ECO:0000256" key="10">
    <source>
        <dbReference type="ARBA" id="ARBA00033093"/>
    </source>
</evidence>
<accession>A0A1F5RWA6</accession>
<dbReference type="GO" id="GO:0005829">
    <property type="term" value="C:cytosol"/>
    <property type="evidence" value="ECO:0007669"/>
    <property type="project" value="TreeGrafter"/>
</dbReference>
<protein>
    <recommendedName>
        <fullName evidence="4">Phosphoribosylformylglycinamidine cyclo-ligase</fullName>
        <ecNumber evidence="3">6.3.3.1</ecNumber>
    </recommendedName>
    <alternativeName>
        <fullName evidence="9">AIR synthase</fullName>
    </alternativeName>
    <alternativeName>
        <fullName evidence="10">AIRS</fullName>
    </alternativeName>
    <alternativeName>
        <fullName evidence="8">Phosphoribosyl-aminoimidazole synthetase</fullName>
    </alternativeName>
</protein>
<feature type="domain" description="PurM-like C-terminal" evidence="13">
    <location>
        <begin position="194"/>
        <end position="370"/>
    </location>
</feature>
<dbReference type="EC" id="6.3.3.1" evidence="3"/>
<evidence type="ECO:0000256" key="4">
    <source>
        <dbReference type="ARBA" id="ARBA00020367"/>
    </source>
</evidence>
<dbReference type="Pfam" id="PF00586">
    <property type="entry name" value="AIRS"/>
    <property type="match status" value="1"/>
</dbReference>
<reference evidence="14 15" key="1">
    <citation type="journal article" date="2016" name="Nat. Commun.">
        <title>Thousands of microbial genomes shed light on interconnected biogeochemical processes in an aquifer system.</title>
        <authorList>
            <person name="Anantharaman K."/>
            <person name="Brown C.T."/>
            <person name="Hug L.A."/>
            <person name="Sharon I."/>
            <person name="Castelle C.J."/>
            <person name="Probst A.J."/>
            <person name="Thomas B.C."/>
            <person name="Singh A."/>
            <person name="Wilkins M.J."/>
            <person name="Karaoz U."/>
            <person name="Brodie E.L."/>
            <person name="Williams K.H."/>
            <person name="Hubbard S.S."/>
            <person name="Banfield J.F."/>
        </authorList>
    </citation>
    <scope>NUCLEOTIDE SEQUENCE [LARGE SCALE GENOMIC DNA]</scope>
</reference>
<dbReference type="GO" id="GO:0005524">
    <property type="term" value="F:ATP binding"/>
    <property type="evidence" value="ECO:0007669"/>
    <property type="project" value="UniProtKB-KW"/>
</dbReference>
<dbReference type="GO" id="GO:0004641">
    <property type="term" value="F:phosphoribosylformylglycinamidine cyclo-ligase activity"/>
    <property type="evidence" value="ECO:0007669"/>
    <property type="project" value="UniProtKB-EC"/>
</dbReference>
<evidence type="ECO:0000256" key="8">
    <source>
        <dbReference type="ARBA" id="ARBA00031908"/>
    </source>
</evidence>
<keyword evidence="6" id="KW-0547">Nucleotide-binding</keyword>
<dbReference type="InterPro" id="IPR036921">
    <property type="entry name" value="PurM-like_N_sf"/>
</dbReference>
<feature type="domain" description="PurM-like N-terminal" evidence="12">
    <location>
        <begin position="58"/>
        <end position="159"/>
    </location>
</feature>
<evidence type="ECO:0000256" key="3">
    <source>
        <dbReference type="ARBA" id="ARBA00013047"/>
    </source>
</evidence>